<organism evidence="1">
    <name type="scientific">Anguilla anguilla</name>
    <name type="common">European freshwater eel</name>
    <name type="synonym">Muraena anguilla</name>
    <dbReference type="NCBI Taxonomy" id="7936"/>
    <lineage>
        <taxon>Eukaryota</taxon>
        <taxon>Metazoa</taxon>
        <taxon>Chordata</taxon>
        <taxon>Craniata</taxon>
        <taxon>Vertebrata</taxon>
        <taxon>Euteleostomi</taxon>
        <taxon>Actinopterygii</taxon>
        <taxon>Neopterygii</taxon>
        <taxon>Teleostei</taxon>
        <taxon>Anguilliformes</taxon>
        <taxon>Anguillidae</taxon>
        <taxon>Anguilla</taxon>
    </lineage>
</organism>
<evidence type="ECO:0000313" key="1">
    <source>
        <dbReference type="EMBL" id="JAH59207.1"/>
    </source>
</evidence>
<reference evidence="1" key="1">
    <citation type="submission" date="2014-11" db="EMBL/GenBank/DDBJ databases">
        <authorList>
            <person name="Amaro Gonzalez C."/>
        </authorList>
    </citation>
    <scope>NUCLEOTIDE SEQUENCE</scope>
</reference>
<proteinExistence type="predicted"/>
<dbReference type="EMBL" id="GBXM01049370">
    <property type="protein sequence ID" value="JAH59207.1"/>
    <property type="molecule type" value="Transcribed_RNA"/>
</dbReference>
<protein>
    <submittedName>
        <fullName evidence="1">Uncharacterized protein</fullName>
    </submittedName>
</protein>
<name>A0A0E9U0D2_ANGAN</name>
<reference evidence="1" key="2">
    <citation type="journal article" date="2015" name="Fish Shellfish Immunol.">
        <title>Early steps in the European eel (Anguilla anguilla)-Vibrio vulnificus interaction in the gills: Role of the RtxA13 toxin.</title>
        <authorList>
            <person name="Callol A."/>
            <person name="Pajuelo D."/>
            <person name="Ebbesson L."/>
            <person name="Teles M."/>
            <person name="MacKenzie S."/>
            <person name="Amaro C."/>
        </authorList>
    </citation>
    <scope>NUCLEOTIDE SEQUENCE</scope>
</reference>
<accession>A0A0E9U0D2</accession>
<sequence>MQMYSTIIREKNNHSVIHYPIHSVVLRT</sequence>
<dbReference type="AlphaFoldDB" id="A0A0E9U0D2"/>